<comment type="cofactor">
    <cofactor evidence="1">
        <name>Mn(2+)</name>
        <dbReference type="ChEBI" id="CHEBI:29035"/>
    </cofactor>
</comment>
<keyword evidence="10" id="KW-0464">Manganese</keyword>
<evidence type="ECO:0000256" key="4">
    <source>
        <dbReference type="ARBA" id="ARBA00013081"/>
    </source>
</evidence>
<dbReference type="Proteomes" id="UP000737018">
    <property type="component" value="Unassembled WGS sequence"/>
</dbReference>
<gene>
    <name evidence="15" type="ORF">CMV_000507</name>
</gene>
<evidence type="ECO:0000256" key="2">
    <source>
        <dbReference type="ARBA" id="ARBA00001946"/>
    </source>
</evidence>
<evidence type="ECO:0000259" key="14">
    <source>
        <dbReference type="PROSITE" id="PS51746"/>
    </source>
</evidence>
<dbReference type="EMBL" id="JRKL02000028">
    <property type="protein sequence ID" value="KAF3976302.1"/>
    <property type="molecule type" value="Genomic_DNA"/>
</dbReference>
<dbReference type="AlphaFoldDB" id="A0A8J4VYZ3"/>
<evidence type="ECO:0000256" key="3">
    <source>
        <dbReference type="ARBA" id="ARBA00006702"/>
    </source>
</evidence>
<dbReference type="SMART" id="SM00332">
    <property type="entry name" value="PP2Cc"/>
    <property type="match status" value="1"/>
</dbReference>
<sequence length="533" mass="58338">MKEMSPPISFPFRLDNMICNDSLITTHKEINGLKFLANTTFLLSKPTTKPNPSYASISGGKEDCGSNIPQSRISIVSQSAEAENREGGGTTVSNFVTKNGGDKIDCKTVDWRSQEDVLMSLDGNSSEVSTTVMNFEIVDKSKLKESNVELEHAQDPFAMVLDLESKEGSGCNGSDPKLFTAPSEPGVLQEKKICRTSSKNIFELDSHPLWGFTSMCGMRPQMEDDVVVVPRFLHIPARMLSDEHVPNSMNHHSSPLTAHFFGVYDGHGGCQVANYCHERLHMALTEEIEISKASLSDGCTGISCQELWKKAFLNCFVKVDEEIGGVHRGNSGSNSEANQIPIAPETVGSTAVVAILCSTHLIVANCGDSRAVLSRGKLVIPLSVDHKPNRDDELARIEAAGGRVIEWRGSRVFGVLAMSRSIGDNYMKPWVIPDPEVMFVPRSKEDECLVLASDGLWDAMTNEEVCDIARKRILAWHKKHGNTLPAERNDGVDPAAQAAAEYLSGLALQKGSKDNITVIVVDLKAQRKIKRKL</sequence>
<evidence type="ECO:0000256" key="9">
    <source>
        <dbReference type="ARBA" id="ARBA00022912"/>
    </source>
</evidence>
<evidence type="ECO:0000256" key="6">
    <source>
        <dbReference type="ARBA" id="ARBA00022723"/>
    </source>
</evidence>
<dbReference type="SUPFAM" id="SSF81606">
    <property type="entry name" value="PP2C-like"/>
    <property type="match status" value="1"/>
</dbReference>
<evidence type="ECO:0000313" key="16">
    <source>
        <dbReference type="Proteomes" id="UP000737018"/>
    </source>
</evidence>
<dbReference type="InterPro" id="IPR001932">
    <property type="entry name" value="PPM-type_phosphatase-like_dom"/>
</dbReference>
<keyword evidence="5" id="KW-0938">Abscisic acid signaling pathway</keyword>
<dbReference type="GO" id="GO:0009738">
    <property type="term" value="P:abscisic acid-activated signaling pathway"/>
    <property type="evidence" value="ECO:0007669"/>
    <property type="project" value="UniProtKB-KW"/>
</dbReference>
<dbReference type="Gene3D" id="3.60.40.10">
    <property type="entry name" value="PPM-type phosphatase domain"/>
    <property type="match status" value="1"/>
</dbReference>
<evidence type="ECO:0000256" key="5">
    <source>
        <dbReference type="ARBA" id="ARBA00022682"/>
    </source>
</evidence>
<dbReference type="PROSITE" id="PS51746">
    <property type="entry name" value="PPM_2"/>
    <property type="match status" value="1"/>
</dbReference>
<evidence type="ECO:0000256" key="10">
    <source>
        <dbReference type="ARBA" id="ARBA00023211"/>
    </source>
</evidence>
<comment type="caution">
    <text evidence="15">The sequence shown here is derived from an EMBL/GenBank/DDBJ whole genome shotgun (WGS) entry which is preliminary data.</text>
</comment>
<comment type="catalytic activity">
    <reaction evidence="12">
        <text>O-phospho-L-threonyl-[protein] + H2O = L-threonyl-[protein] + phosphate</text>
        <dbReference type="Rhea" id="RHEA:47004"/>
        <dbReference type="Rhea" id="RHEA-COMP:11060"/>
        <dbReference type="Rhea" id="RHEA-COMP:11605"/>
        <dbReference type="ChEBI" id="CHEBI:15377"/>
        <dbReference type="ChEBI" id="CHEBI:30013"/>
        <dbReference type="ChEBI" id="CHEBI:43474"/>
        <dbReference type="ChEBI" id="CHEBI:61977"/>
        <dbReference type="EC" id="3.1.3.16"/>
    </reaction>
</comment>
<dbReference type="GO" id="GO:0046872">
    <property type="term" value="F:metal ion binding"/>
    <property type="evidence" value="ECO:0007669"/>
    <property type="project" value="UniProtKB-KW"/>
</dbReference>
<keyword evidence="6" id="KW-0479">Metal-binding</keyword>
<comment type="cofactor">
    <cofactor evidence="2">
        <name>Mg(2+)</name>
        <dbReference type="ChEBI" id="CHEBI:18420"/>
    </cofactor>
</comment>
<evidence type="ECO:0000313" key="15">
    <source>
        <dbReference type="EMBL" id="KAF3976302.1"/>
    </source>
</evidence>
<proteinExistence type="inferred from homology"/>
<dbReference type="InterPro" id="IPR000222">
    <property type="entry name" value="PP2C_BS"/>
</dbReference>
<dbReference type="PROSITE" id="PS01032">
    <property type="entry name" value="PPM_1"/>
    <property type="match status" value="1"/>
</dbReference>
<evidence type="ECO:0000256" key="13">
    <source>
        <dbReference type="RuleBase" id="RU003465"/>
    </source>
</evidence>
<dbReference type="Pfam" id="PF00481">
    <property type="entry name" value="PP2C"/>
    <property type="match status" value="1"/>
</dbReference>
<dbReference type="GO" id="GO:0004722">
    <property type="term" value="F:protein serine/threonine phosphatase activity"/>
    <property type="evidence" value="ECO:0007669"/>
    <property type="project" value="UniProtKB-EC"/>
</dbReference>
<evidence type="ECO:0000256" key="1">
    <source>
        <dbReference type="ARBA" id="ARBA00001936"/>
    </source>
</evidence>
<evidence type="ECO:0000256" key="8">
    <source>
        <dbReference type="ARBA" id="ARBA00022842"/>
    </source>
</evidence>
<dbReference type="InterPro" id="IPR015655">
    <property type="entry name" value="PP2C"/>
</dbReference>
<accession>A0A8J4VYZ3</accession>
<name>A0A8J4VYZ3_9ROSI</name>
<keyword evidence="9 13" id="KW-0904">Protein phosphatase</keyword>
<dbReference type="EC" id="3.1.3.16" evidence="4"/>
<comment type="catalytic activity">
    <reaction evidence="11">
        <text>O-phospho-L-seryl-[protein] + H2O = L-seryl-[protein] + phosphate</text>
        <dbReference type="Rhea" id="RHEA:20629"/>
        <dbReference type="Rhea" id="RHEA-COMP:9863"/>
        <dbReference type="Rhea" id="RHEA-COMP:11604"/>
        <dbReference type="ChEBI" id="CHEBI:15377"/>
        <dbReference type="ChEBI" id="CHEBI:29999"/>
        <dbReference type="ChEBI" id="CHEBI:43474"/>
        <dbReference type="ChEBI" id="CHEBI:83421"/>
        <dbReference type="EC" id="3.1.3.16"/>
    </reaction>
</comment>
<dbReference type="FunFam" id="3.60.40.10:FF:000025">
    <property type="entry name" value="Protein phosphatase 2C 16"/>
    <property type="match status" value="1"/>
</dbReference>
<comment type="similarity">
    <text evidence="3 13">Belongs to the PP2C family.</text>
</comment>
<keyword evidence="16" id="KW-1185">Reference proteome</keyword>
<keyword evidence="7 13" id="KW-0378">Hydrolase</keyword>
<keyword evidence="8" id="KW-0460">Magnesium</keyword>
<feature type="domain" description="PPM-type phosphatase" evidence="14">
    <location>
        <begin position="209"/>
        <end position="523"/>
    </location>
</feature>
<evidence type="ECO:0000256" key="12">
    <source>
        <dbReference type="ARBA" id="ARBA00048336"/>
    </source>
</evidence>
<dbReference type="CDD" id="cd00143">
    <property type="entry name" value="PP2Cc"/>
    <property type="match status" value="1"/>
</dbReference>
<dbReference type="InterPro" id="IPR036457">
    <property type="entry name" value="PPM-type-like_dom_sf"/>
</dbReference>
<dbReference type="OrthoDB" id="10264738at2759"/>
<organism evidence="15 16">
    <name type="scientific">Castanea mollissima</name>
    <name type="common">Chinese chestnut</name>
    <dbReference type="NCBI Taxonomy" id="60419"/>
    <lineage>
        <taxon>Eukaryota</taxon>
        <taxon>Viridiplantae</taxon>
        <taxon>Streptophyta</taxon>
        <taxon>Embryophyta</taxon>
        <taxon>Tracheophyta</taxon>
        <taxon>Spermatophyta</taxon>
        <taxon>Magnoliopsida</taxon>
        <taxon>eudicotyledons</taxon>
        <taxon>Gunneridae</taxon>
        <taxon>Pentapetalae</taxon>
        <taxon>rosids</taxon>
        <taxon>fabids</taxon>
        <taxon>Fagales</taxon>
        <taxon>Fagaceae</taxon>
        <taxon>Castanea</taxon>
    </lineage>
</organism>
<dbReference type="PANTHER" id="PTHR47992">
    <property type="entry name" value="PROTEIN PHOSPHATASE"/>
    <property type="match status" value="1"/>
</dbReference>
<evidence type="ECO:0000256" key="11">
    <source>
        <dbReference type="ARBA" id="ARBA00047761"/>
    </source>
</evidence>
<reference evidence="15" key="1">
    <citation type="submission" date="2020-03" db="EMBL/GenBank/DDBJ databases">
        <title>Castanea mollissima Vanexum genome sequencing.</title>
        <authorList>
            <person name="Staton M."/>
        </authorList>
    </citation>
    <scope>NUCLEOTIDE SEQUENCE</scope>
    <source>
        <tissue evidence="15">Leaf</tissue>
    </source>
</reference>
<protein>
    <recommendedName>
        <fullName evidence="4">protein-serine/threonine phosphatase</fullName>
        <ecNumber evidence="4">3.1.3.16</ecNumber>
    </recommendedName>
</protein>
<evidence type="ECO:0000256" key="7">
    <source>
        <dbReference type="ARBA" id="ARBA00022801"/>
    </source>
</evidence>